<dbReference type="InterPro" id="IPR000834">
    <property type="entry name" value="Peptidase_M14"/>
</dbReference>
<feature type="active site" description="Proton donor/acceptor" evidence="7">
    <location>
        <position position="295"/>
    </location>
</feature>
<name>A0A561V640_9ACTN</name>
<dbReference type="SUPFAM" id="SSF53187">
    <property type="entry name" value="Zn-dependent exopeptidases"/>
    <property type="match status" value="1"/>
</dbReference>
<dbReference type="Pfam" id="PF00246">
    <property type="entry name" value="Peptidase_M14"/>
    <property type="match status" value="1"/>
</dbReference>
<evidence type="ECO:0000313" key="10">
    <source>
        <dbReference type="Proteomes" id="UP000318186"/>
    </source>
</evidence>
<dbReference type="OrthoDB" id="9758209at2"/>
<gene>
    <name evidence="9" type="ORF">FHX80_115572</name>
</gene>
<protein>
    <submittedName>
        <fullName evidence="9">Zinc carboxypeptidase</fullName>
    </submittedName>
</protein>
<dbReference type="RefSeq" id="WP_145766726.1">
    <property type="nucleotide sequence ID" value="NZ_JBHJUX010000135.1"/>
</dbReference>
<keyword evidence="5" id="KW-0862">Zinc</keyword>
<dbReference type="CDD" id="cd06242">
    <property type="entry name" value="M14-like"/>
    <property type="match status" value="1"/>
</dbReference>
<reference evidence="9 10" key="1">
    <citation type="submission" date="2019-06" db="EMBL/GenBank/DDBJ databases">
        <title>Sequencing the genomes of 1000 actinobacteria strains.</title>
        <authorList>
            <person name="Klenk H.-P."/>
        </authorList>
    </citation>
    <scope>NUCLEOTIDE SEQUENCE [LARGE SCALE GENOMIC DNA]</scope>
    <source>
        <strain evidence="9 10">DSM 42059</strain>
    </source>
</reference>
<evidence type="ECO:0000259" key="8">
    <source>
        <dbReference type="PROSITE" id="PS52035"/>
    </source>
</evidence>
<evidence type="ECO:0000256" key="7">
    <source>
        <dbReference type="PROSITE-ProRule" id="PRU01379"/>
    </source>
</evidence>
<dbReference type="PANTHER" id="PTHR11705">
    <property type="entry name" value="PROTEASE FAMILY M14 CARBOXYPEPTIDASE A,B"/>
    <property type="match status" value="1"/>
</dbReference>
<dbReference type="SMART" id="SM00631">
    <property type="entry name" value="Zn_pept"/>
    <property type="match status" value="1"/>
</dbReference>
<evidence type="ECO:0000256" key="1">
    <source>
        <dbReference type="ARBA" id="ARBA00001947"/>
    </source>
</evidence>
<dbReference type="PROSITE" id="PS52035">
    <property type="entry name" value="PEPTIDASE_M14"/>
    <property type="match status" value="1"/>
</dbReference>
<dbReference type="GO" id="GO:0004181">
    <property type="term" value="F:metallocarboxypeptidase activity"/>
    <property type="evidence" value="ECO:0007669"/>
    <property type="project" value="InterPro"/>
</dbReference>
<dbReference type="GO" id="GO:0008270">
    <property type="term" value="F:zinc ion binding"/>
    <property type="evidence" value="ECO:0007669"/>
    <property type="project" value="InterPro"/>
</dbReference>
<evidence type="ECO:0000256" key="5">
    <source>
        <dbReference type="ARBA" id="ARBA00022833"/>
    </source>
</evidence>
<accession>A0A561V640</accession>
<evidence type="ECO:0000256" key="6">
    <source>
        <dbReference type="ARBA" id="ARBA00023049"/>
    </source>
</evidence>
<feature type="domain" description="Peptidase M14" evidence="8">
    <location>
        <begin position="54"/>
        <end position="331"/>
    </location>
</feature>
<dbReference type="Gene3D" id="3.40.630.10">
    <property type="entry name" value="Zn peptidases"/>
    <property type="match status" value="1"/>
</dbReference>
<comment type="similarity">
    <text evidence="2 7">Belongs to the peptidase M14 family.</text>
</comment>
<comment type="cofactor">
    <cofactor evidence="1">
        <name>Zn(2+)</name>
        <dbReference type="ChEBI" id="CHEBI:29105"/>
    </cofactor>
</comment>
<keyword evidence="4" id="KW-0378">Hydrolase</keyword>
<evidence type="ECO:0000313" key="9">
    <source>
        <dbReference type="EMBL" id="TWG07070.1"/>
    </source>
</evidence>
<dbReference type="Proteomes" id="UP000318186">
    <property type="component" value="Unassembled WGS sequence"/>
</dbReference>
<dbReference type="AlphaFoldDB" id="A0A561V640"/>
<dbReference type="GO" id="GO:0006508">
    <property type="term" value="P:proteolysis"/>
    <property type="evidence" value="ECO:0007669"/>
    <property type="project" value="UniProtKB-KW"/>
</dbReference>
<comment type="caution">
    <text evidence="9">The sequence shown here is derived from an EMBL/GenBank/DDBJ whole genome shotgun (WGS) entry which is preliminary data.</text>
</comment>
<proteinExistence type="inferred from homology"/>
<dbReference type="EMBL" id="VIWW01000001">
    <property type="protein sequence ID" value="TWG07070.1"/>
    <property type="molecule type" value="Genomic_DNA"/>
</dbReference>
<keyword evidence="6" id="KW-0482">Metalloprotease</keyword>
<sequence length="440" mass="47886">MTASAPRGGDRRAGRRRVRNLVLTAVATALAVVLVTVSAEAARIQPRTGFESAGGARWTGPAEERSLLAAVDRHSDRVSVERIGTTKQGRPLRLVRIGSRHPTALTVLLVCSQHGDEPAAREACLTAIRDLGYAKDRATRDFLARTEILVIPTANPDGHAAGTRGNSDGMDINRDHIALRTAEGRAIAAAVRDHRPEVIYDLHEYGATPPYYDKDLTVLWPRNPNVHDRVHDESKLLAEHQVRRAAREAGYDSGLYGLWTDPVTGRPVKRTAGDGQERILRNAAGIKHAVALLVESRADPLTDAERADPARNNRRRVQSQLAGLKGLFAYVEERRGEIGAATARSRAQGFTDRGPIRLAGADNEPAGPGATLAHPPCGYRLTAAQFARVWDELALHGVTSRRDRDGVYVPLAQSARKLIPLLLDEHAKYRLTNGRADTAC</sequence>
<dbReference type="GO" id="GO:0005615">
    <property type="term" value="C:extracellular space"/>
    <property type="evidence" value="ECO:0007669"/>
    <property type="project" value="TreeGrafter"/>
</dbReference>
<evidence type="ECO:0000256" key="4">
    <source>
        <dbReference type="ARBA" id="ARBA00022801"/>
    </source>
</evidence>
<evidence type="ECO:0000256" key="3">
    <source>
        <dbReference type="ARBA" id="ARBA00022670"/>
    </source>
</evidence>
<keyword evidence="9" id="KW-0121">Carboxypeptidase</keyword>
<keyword evidence="3" id="KW-0645">Protease</keyword>
<dbReference type="PANTHER" id="PTHR11705:SF143">
    <property type="entry name" value="SLL0236 PROTEIN"/>
    <property type="match status" value="1"/>
</dbReference>
<evidence type="ECO:0000256" key="2">
    <source>
        <dbReference type="ARBA" id="ARBA00005988"/>
    </source>
</evidence>
<organism evidence="9 10">
    <name type="scientific">Streptomyces brevispora</name>
    <dbReference type="NCBI Taxonomy" id="887462"/>
    <lineage>
        <taxon>Bacteria</taxon>
        <taxon>Bacillati</taxon>
        <taxon>Actinomycetota</taxon>
        <taxon>Actinomycetes</taxon>
        <taxon>Kitasatosporales</taxon>
        <taxon>Streptomycetaceae</taxon>
        <taxon>Streptomyces</taxon>
    </lineage>
</organism>